<dbReference type="AlphaFoldDB" id="A0A833RJI6"/>
<proteinExistence type="predicted"/>
<reference evidence="1" key="1">
    <citation type="submission" date="2020-01" db="EMBL/GenBank/DDBJ databases">
        <title>Genome sequence of Kobresia littledalei, the first chromosome-level genome in the family Cyperaceae.</title>
        <authorList>
            <person name="Qu G."/>
        </authorList>
    </citation>
    <scope>NUCLEOTIDE SEQUENCE</scope>
    <source>
        <strain evidence="1">C.B.Clarke</strain>
        <tissue evidence="1">Leaf</tissue>
    </source>
</reference>
<accession>A0A833RJI6</accession>
<organism evidence="1 2">
    <name type="scientific">Carex littledalei</name>
    <dbReference type="NCBI Taxonomy" id="544730"/>
    <lineage>
        <taxon>Eukaryota</taxon>
        <taxon>Viridiplantae</taxon>
        <taxon>Streptophyta</taxon>
        <taxon>Embryophyta</taxon>
        <taxon>Tracheophyta</taxon>
        <taxon>Spermatophyta</taxon>
        <taxon>Magnoliopsida</taxon>
        <taxon>Liliopsida</taxon>
        <taxon>Poales</taxon>
        <taxon>Cyperaceae</taxon>
        <taxon>Cyperoideae</taxon>
        <taxon>Cariceae</taxon>
        <taxon>Carex</taxon>
        <taxon>Carex subgen. Euthyceras</taxon>
    </lineage>
</organism>
<protein>
    <submittedName>
        <fullName evidence="1">Uncharacterized protein</fullName>
    </submittedName>
</protein>
<keyword evidence="2" id="KW-1185">Reference proteome</keyword>
<comment type="caution">
    <text evidence="1">The sequence shown here is derived from an EMBL/GenBank/DDBJ whole genome shotgun (WGS) entry which is preliminary data.</text>
</comment>
<gene>
    <name evidence="1" type="ORF">FCM35_KLT19374</name>
</gene>
<sequence>MVPPPPPFSATSPFSPTSRHRHVSLLDPVEYMIGRICMEKSVPPPDHLTQQELDRLGEFASLKILGEIASSRKITQKVTQIWLQICEIEVRMPNSLFSHGLTGASTDVIGK</sequence>
<dbReference type="Proteomes" id="UP000623129">
    <property type="component" value="Unassembled WGS sequence"/>
</dbReference>
<name>A0A833RJI6_9POAL</name>
<dbReference type="EMBL" id="SWLB01000007">
    <property type="protein sequence ID" value="KAF3336788.1"/>
    <property type="molecule type" value="Genomic_DNA"/>
</dbReference>
<evidence type="ECO:0000313" key="1">
    <source>
        <dbReference type="EMBL" id="KAF3336788.1"/>
    </source>
</evidence>
<evidence type="ECO:0000313" key="2">
    <source>
        <dbReference type="Proteomes" id="UP000623129"/>
    </source>
</evidence>